<feature type="compositionally biased region" description="Polar residues" evidence="5">
    <location>
        <begin position="453"/>
        <end position="463"/>
    </location>
</feature>
<feature type="compositionally biased region" description="Polar residues" evidence="5">
    <location>
        <begin position="529"/>
        <end position="544"/>
    </location>
</feature>
<feature type="compositionally biased region" description="Low complexity" evidence="5">
    <location>
        <begin position="679"/>
        <end position="695"/>
    </location>
</feature>
<dbReference type="GO" id="GO:0006405">
    <property type="term" value="P:RNA export from nucleus"/>
    <property type="evidence" value="ECO:0007669"/>
    <property type="project" value="TreeGrafter"/>
</dbReference>
<feature type="coiled-coil region" evidence="4">
    <location>
        <begin position="1176"/>
        <end position="1203"/>
    </location>
</feature>
<keyword evidence="3" id="KW-0539">Nucleus</keyword>
<protein>
    <recommendedName>
        <fullName evidence="6">Nucleoporin Nup159/Nup146 N-terminal domain-containing protein</fullName>
    </recommendedName>
</protein>
<dbReference type="Gene3D" id="2.130.10.10">
    <property type="entry name" value="YVTN repeat-like/Quinoprotein amine dehydrogenase"/>
    <property type="match status" value="1"/>
</dbReference>
<feature type="compositionally biased region" description="Basic and acidic residues" evidence="5">
    <location>
        <begin position="901"/>
        <end position="911"/>
    </location>
</feature>
<evidence type="ECO:0000313" key="8">
    <source>
        <dbReference type="Proteomes" id="UP000800092"/>
    </source>
</evidence>
<dbReference type="GO" id="GO:0017056">
    <property type="term" value="F:structural constituent of nuclear pore"/>
    <property type="evidence" value="ECO:0007669"/>
    <property type="project" value="TreeGrafter"/>
</dbReference>
<feature type="compositionally biased region" description="Low complexity" evidence="5">
    <location>
        <begin position="963"/>
        <end position="975"/>
    </location>
</feature>
<accession>A0A6A6HH25</accession>
<dbReference type="InterPro" id="IPR039462">
    <property type="entry name" value="Nup159/Nup146_N"/>
</dbReference>
<feature type="compositionally biased region" description="Basic and acidic residues" evidence="5">
    <location>
        <begin position="742"/>
        <end position="759"/>
    </location>
</feature>
<evidence type="ECO:0000259" key="6">
    <source>
        <dbReference type="Pfam" id="PF16755"/>
    </source>
</evidence>
<evidence type="ECO:0000313" key="7">
    <source>
        <dbReference type="EMBL" id="KAF2237406.1"/>
    </source>
</evidence>
<feature type="compositionally biased region" description="Polar residues" evidence="5">
    <location>
        <begin position="658"/>
        <end position="678"/>
    </location>
</feature>
<organism evidence="7 8">
    <name type="scientific">Viridothelium virens</name>
    <name type="common">Speckled blister lichen</name>
    <name type="synonym">Trypethelium virens</name>
    <dbReference type="NCBI Taxonomy" id="1048519"/>
    <lineage>
        <taxon>Eukaryota</taxon>
        <taxon>Fungi</taxon>
        <taxon>Dikarya</taxon>
        <taxon>Ascomycota</taxon>
        <taxon>Pezizomycotina</taxon>
        <taxon>Dothideomycetes</taxon>
        <taxon>Dothideomycetes incertae sedis</taxon>
        <taxon>Trypetheliales</taxon>
        <taxon>Trypetheliaceae</taxon>
        <taxon>Viridothelium</taxon>
    </lineage>
</organism>
<feature type="compositionally biased region" description="Pro residues" evidence="5">
    <location>
        <begin position="949"/>
        <end position="962"/>
    </location>
</feature>
<dbReference type="EMBL" id="ML991780">
    <property type="protein sequence ID" value="KAF2237406.1"/>
    <property type="molecule type" value="Genomic_DNA"/>
</dbReference>
<dbReference type="PANTHER" id="PTHR23193">
    <property type="entry name" value="NUCLEAR PORE COMPLEX PROTEIN NUP"/>
    <property type="match status" value="1"/>
</dbReference>
<feature type="compositionally biased region" description="Polar residues" evidence="5">
    <location>
        <begin position="513"/>
        <end position="522"/>
    </location>
</feature>
<evidence type="ECO:0000256" key="5">
    <source>
        <dbReference type="SAM" id="MobiDB-lite"/>
    </source>
</evidence>
<feature type="compositionally biased region" description="Polar residues" evidence="5">
    <location>
        <begin position="699"/>
        <end position="711"/>
    </location>
</feature>
<dbReference type="PRINTS" id="PR01217">
    <property type="entry name" value="PRICHEXTENSN"/>
</dbReference>
<evidence type="ECO:0000256" key="1">
    <source>
        <dbReference type="ARBA" id="ARBA00004123"/>
    </source>
</evidence>
<comment type="subcellular location">
    <subcellularLocation>
        <location evidence="1">Nucleus</location>
    </subcellularLocation>
</comment>
<feature type="region of interest" description="Disordered" evidence="5">
    <location>
        <begin position="453"/>
        <end position="1051"/>
    </location>
</feature>
<feature type="compositionally biased region" description="Low complexity" evidence="5">
    <location>
        <begin position="611"/>
        <end position="627"/>
    </location>
</feature>
<feature type="region of interest" description="Disordered" evidence="5">
    <location>
        <begin position="1313"/>
        <end position="1352"/>
    </location>
</feature>
<gene>
    <name evidence="7" type="ORF">EV356DRAFT_496191</name>
</gene>
<dbReference type="Pfam" id="PF16755">
    <property type="entry name" value="Beta-prop_NUP159_NUP214"/>
    <property type="match status" value="1"/>
</dbReference>
<feature type="domain" description="Nucleoporin Nup159/Nup146 N-terminal" evidence="6">
    <location>
        <begin position="43"/>
        <end position="419"/>
    </location>
</feature>
<dbReference type="InterPro" id="IPR026054">
    <property type="entry name" value="Nucleoporin"/>
</dbReference>
<evidence type="ECO:0000256" key="4">
    <source>
        <dbReference type="SAM" id="Coils"/>
    </source>
</evidence>
<feature type="compositionally biased region" description="Polar residues" evidence="5">
    <location>
        <begin position="478"/>
        <end position="487"/>
    </location>
</feature>
<dbReference type="OrthoDB" id="248320at2759"/>
<evidence type="ECO:0000256" key="2">
    <source>
        <dbReference type="ARBA" id="ARBA00022448"/>
    </source>
</evidence>
<feature type="compositionally biased region" description="Polar residues" evidence="5">
    <location>
        <begin position="566"/>
        <end position="582"/>
    </location>
</feature>
<proteinExistence type="predicted"/>
<feature type="compositionally biased region" description="Low complexity" evidence="5">
    <location>
        <begin position="497"/>
        <end position="508"/>
    </location>
</feature>
<feature type="compositionally biased region" description="Low complexity" evidence="5">
    <location>
        <begin position="545"/>
        <end position="555"/>
    </location>
</feature>
<keyword evidence="2" id="KW-0813">Transport</keyword>
<dbReference type="FunFam" id="2.130.10.10:FF:000645">
    <property type="entry name" value="Putative nuclear pore complex subunit Nup159"/>
    <property type="match status" value="1"/>
</dbReference>
<reference evidence="7" key="1">
    <citation type="journal article" date="2020" name="Stud. Mycol.">
        <title>101 Dothideomycetes genomes: a test case for predicting lifestyles and emergence of pathogens.</title>
        <authorList>
            <person name="Haridas S."/>
            <person name="Albert R."/>
            <person name="Binder M."/>
            <person name="Bloem J."/>
            <person name="Labutti K."/>
            <person name="Salamov A."/>
            <person name="Andreopoulos B."/>
            <person name="Baker S."/>
            <person name="Barry K."/>
            <person name="Bills G."/>
            <person name="Bluhm B."/>
            <person name="Cannon C."/>
            <person name="Castanera R."/>
            <person name="Culley D."/>
            <person name="Daum C."/>
            <person name="Ezra D."/>
            <person name="Gonzalez J."/>
            <person name="Henrissat B."/>
            <person name="Kuo A."/>
            <person name="Liang C."/>
            <person name="Lipzen A."/>
            <person name="Lutzoni F."/>
            <person name="Magnuson J."/>
            <person name="Mondo S."/>
            <person name="Nolan M."/>
            <person name="Ohm R."/>
            <person name="Pangilinan J."/>
            <person name="Park H.-J."/>
            <person name="Ramirez L."/>
            <person name="Alfaro M."/>
            <person name="Sun H."/>
            <person name="Tritt A."/>
            <person name="Yoshinaga Y."/>
            <person name="Zwiers L.-H."/>
            <person name="Turgeon B."/>
            <person name="Goodwin S."/>
            <person name="Spatafora J."/>
            <person name="Crous P."/>
            <person name="Grigoriev I."/>
        </authorList>
    </citation>
    <scope>NUCLEOTIDE SEQUENCE</scope>
    <source>
        <strain evidence="7">Tuck. ex Michener</strain>
    </source>
</reference>
<dbReference type="SUPFAM" id="SSF117289">
    <property type="entry name" value="Nucleoporin domain"/>
    <property type="match status" value="1"/>
</dbReference>
<dbReference type="Proteomes" id="UP000800092">
    <property type="component" value="Unassembled WGS sequence"/>
</dbReference>
<dbReference type="InterPro" id="IPR015943">
    <property type="entry name" value="WD40/YVTN_repeat-like_dom_sf"/>
</dbReference>
<dbReference type="PANTHER" id="PTHR23193:SF23">
    <property type="entry name" value="NUCLEAR PORE COMPLEX PROTEIN NUP153"/>
    <property type="match status" value="1"/>
</dbReference>
<evidence type="ECO:0000256" key="3">
    <source>
        <dbReference type="ARBA" id="ARBA00023242"/>
    </source>
</evidence>
<feature type="compositionally biased region" description="Basic and acidic residues" evidence="5">
    <location>
        <begin position="784"/>
        <end position="793"/>
    </location>
</feature>
<keyword evidence="8" id="KW-1185">Reference proteome</keyword>
<feature type="compositionally biased region" description="Basic and acidic residues" evidence="5">
    <location>
        <begin position="864"/>
        <end position="873"/>
    </location>
</feature>
<dbReference type="GO" id="GO:0006606">
    <property type="term" value="P:protein import into nucleus"/>
    <property type="evidence" value="ECO:0007669"/>
    <property type="project" value="TreeGrafter"/>
</dbReference>
<sequence length="1464" mass="154414">MNAQMQIGQDLEDIQTEALGFSALSGESKVRLLPSPWPSNALPEPTSSLLSIASGKGLLAAAGPEQLVIASTVSVRQAFNSEEGGKNKSFTPQLSIDVPRLSQVAFSADENFLVISAESGGGFAIYNVSEIMQGNKQPSSQIGTNGISVRALVPNPAADFAYFFSIITTKGQLMLANLNDKQLINGPQGPVIKDGASCVSWSRKGKQLVVGLGNGTAVQMTPDGVVKAEIPRPTNLEGDKHVSTISWLSNDEFLIVYTPTAPAYETAPESIFQLVTRDKESSTYIFQKLLDPSPPFGLNRSPPSHFINRLYGFSDLSDCLIIASTCSPDIGLFTKSEKPLVSEVPAEKITNTYTSTGLALDHRRAQLPYSEDMSDTSPIGVTIDLSSRDMVKRPIPGDELEESTTPLPALMVLNNEGLLSAWWIVYNDSVRQGIAYPGLVTVTSGPQAAIQTAASPAGSTTRSAFGGSMSKPAAPAFGQSSAPSMNKPSPWGTPSKAGFAQTGGAAFGKPAFGQSSFGQPSFGQPAFGQPSQPTSSFGQPSQQKPSFGSPSAMSGASGGSAFGSANNLGNKASPWATSNKSGDSGEKPANPFGGTAAVSFSPFAKLGDNKSAASPFSNISSSSPFTSVGQNQGGFSSANLGNNNNQNKPPGMTPEPSFGSTVDLGSTVSGSSFGQPSTLSSGLSAWSTPSTSSAAFGTQGATQPQTQNQEMQMGDDSATTEKAATSSQSAFGLSSGGFRLDSAFKGDGTAKDDLPKPKDPTAGLFSMGLGDALQEAQKAPTTPIKKEPEEIKVSEISTTPASPPKASEPTKTPAPLVQQEAVADVTDAPLPPDPTSAKFRAKQLEMNANMPPGVGGPKLATAPPKEEPPKAEELPPLAGSPPVDLGEGSSPLSDVPDENLDQMREKPKEAPPDSTPATKPDFSFTPESKPPQESETQKPQQPSNTPFGFPKPPAANFPPPTSRPIASPRSPSPTRNFTTPAAPSGKPLVPPLGGSRPPSRPTSRSERPASRSSFFGVSGARTPQPHAPSHLQQATPKPPSPEPEISDLQDEEDERIRQLLATDIEPTLTLDPFIAHQDYAGLEVKTGLLGQMERTYRDINSMLDTLGLNARALHAWIEGQHQLSQDGGRDLADLDADSNNNSDSAFDDWTLVELTDLRDMEDALGEELEQGRLTSVSEKVSELAELQRESQRLRARARDVRTALDARADPARVAAQRAQPLSAEQGVQQAELRRSFAAFQKGLLETEEGVSVLRAKLAEVEASADADAERGRRGKVPTVEAVRRTIEKMTGMVEKRHNDVTVLEAQMRKVRKGMAGLSLDGGESPRLSQREDESSSPFRTPPNSRGKFAAFAAPPASTSSSALFRTPEMRRSIMPGTYALDYSPSVGSASVHSSPMARRNLGASALGASVRSNGSVATPRKKMSGVLEEDVQRFNQKAEGRKKLLGSLRAAVEKNGVRETKVDG</sequence>
<dbReference type="GO" id="GO:0005643">
    <property type="term" value="C:nuclear pore"/>
    <property type="evidence" value="ECO:0007669"/>
    <property type="project" value="TreeGrafter"/>
</dbReference>
<feature type="compositionally biased region" description="Polar residues" evidence="5">
    <location>
        <begin position="720"/>
        <end position="732"/>
    </location>
</feature>
<keyword evidence="4" id="KW-0175">Coiled coil</keyword>
<dbReference type="GO" id="GO:0008139">
    <property type="term" value="F:nuclear localization sequence binding"/>
    <property type="evidence" value="ECO:0007669"/>
    <property type="project" value="TreeGrafter"/>
</dbReference>
<name>A0A6A6HH25_VIRVR</name>
<feature type="compositionally biased region" description="Polar residues" evidence="5">
    <location>
        <begin position="628"/>
        <end position="638"/>
    </location>
</feature>